<organism evidence="3 4">
    <name type="scientific">Ridgeia piscesae</name>
    <name type="common">Tubeworm</name>
    <dbReference type="NCBI Taxonomy" id="27915"/>
    <lineage>
        <taxon>Eukaryota</taxon>
        <taxon>Metazoa</taxon>
        <taxon>Spiralia</taxon>
        <taxon>Lophotrochozoa</taxon>
        <taxon>Annelida</taxon>
        <taxon>Polychaeta</taxon>
        <taxon>Sedentaria</taxon>
        <taxon>Canalipalpata</taxon>
        <taxon>Sabellida</taxon>
        <taxon>Siboglinidae</taxon>
        <taxon>Ridgeia</taxon>
    </lineage>
</organism>
<dbReference type="SUPFAM" id="SSF54236">
    <property type="entry name" value="Ubiquitin-like"/>
    <property type="match status" value="2"/>
</dbReference>
<accession>A0AAD9L1P9</accession>
<gene>
    <name evidence="3" type="ORF">NP493_383g04075</name>
</gene>
<feature type="compositionally biased region" description="Polar residues" evidence="1">
    <location>
        <begin position="501"/>
        <end position="511"/>
    </location>
</feature>
<dbReference type="InterPro" id="IPR000626">
    <property type="entry name" value="Ubiquitin-like_dom"/>
</dbReference>
<dbReference type="SUPFAM" id="SSF48403">
    <property type="entry name" value="Ankyrin repeat"/>
    <property type="match status" value="1"/>
</dbReference>
<keyword evidence="4" id="KW-1185">Reference proteome</keyword>
<feature type="domain" description="Ubiquitin-like" evidence="2">
    <location>
        <begin position="19"/>
        <end position="102"/>
    </location>
</feature>
<dbReference type="EMBL" id="JAODUO010000383">
    <property type="protein sequence ID" value="KAK2181759.1"/>
    <property type="molecule type" value="Genomic_DNA"/>
</dbReference>
<dbReference type="PROSITE" id="PS50053">
    <property type="entry name" value="UBIQUITIN_2"/>
    <property type="match status" value="2"/>
</dbReference>
<dbReference type="InterPro" id="IPR036770">
    <property type="entry name" value="Ankyrin_rpt-contain_sf"/>
</dbReference>
<dbReference type="Proteomes" id="UP001209878">
    <property type="component" value="Unassembled WGS sequence"/>
</dbReference>
<protein>
    <recommendedName>
        <fullName evidence="2">Ubiquitin-like domain-containing protein</fullName>
    </recommendedName>
</protein>
<evidence type="ECO:0000313" key="3">
    <source>
        <dbReference type="EMBL" id="KAK2181759.1"/>
    </source>
</evidence>
<feature type="compositionally biased region" description="Low complexity" evidence="1">
    <location>
        <begin position="576"/>
        <end position="590"/>
    </location>
</feature>
<dbReference type="AlphaFoldDB" id="A0AAD9L1P9"/>
<feature type="compositionally biased region" description="Basic residues" evidence="1">
    <location>
        <begin position="591"/>
        <end position="606"/>
    </location>
</feature>
<dbReference type="Pfam" id="PF12796">
    <property type="entry name" value="Ank_2"/>
    <property type="match status" value="1"/>
</dbReference>
<dbReference type="PANTHER" id="PTHR46885:SF1">
    <property type="entry name" value="PROTEIN ANKUB1"/>
    <property type="match status" value="1"/>
</dbReference>
<evidence type="ECO:0000256" key="1">
    <source>
        <dbReference type="SAM" id="MobiDB-lite"/>
    </source>
</evidence>
<name>A0AAD9L1P9_RIDPI</name>
<sequence>MADSDDDMSDVASDQIPVMRIFVVYGQERISVDVYDAQTVHDVKENVRELLNMGPDEGPTGVEVQEKKILTLTYAGSELENSWVFGDIGITPLSTVKAVLREEVKPSLYIYSAFNDDMVPLLDKINFSTLTVSDFRALISRKVGLPVGVFRLLSEKGAEMFDFHTLYDYGVVLGSTVRLDTWDGWNDFLNLAVMGFSSHVMANLMADDAVAKYQMKVAMYMAAHFGHVDLAVSLLRCNVRADEPTGYHPIRLWCRDAVQHIDAVKTPIHEAAEAGQLGVLRTFVNNNIATVLARDGYGLTPLNIALRRRQKPCASFLLTKQWSKVPYTRKASIPLSVYVRMRQWSDAARDKVFTLHGQWKSSLRATRRGGTTGALVSYGVQLDGFTATRLTSKPMAQLRAEEEPEQRRLKRGQMALLSSSRNDLNDPETYFRGLALGSSFKLPRLSRFSRASRSIIQGHRLMVEQERMATEPSEADSSENDNDGTSSKSSSPDMRRRSRMAANSVTESQFQFRLPPIQEKLRQSSRNASISHQNLTTGNKSEPEFERTRQFFMRTGQREAPAAVRHTPTPSPIKNSTSSPSLPDSTPSVKKSTKTKARKLPKRGRVPRSAVALAKTKSTDGANQLPVACLEAVPRPFASDTLGAMTLRSYEQYRGLKSRDYAMKCLLVANRFREKPWLTQVQQAMTIAARGVRKTVNGKPHLFSQYAHPRGAGPPGRTETAVEGL</sequence>
<dbReference type="InterPro" id="IPR002110">
    <property type="entry name" value="Ankyrin_rpt"/>
</dbReference>
<feature type="domain" description="Ubiquitin-like" evidence="2">
    <location>
        <begin position="131"/>
        <end position="179"/>
    </location>
</feature>
<dbReference type="PANTHER" id="PTHR46885">
    <property type="entry name" value="PROTEIN ANKUB1"/>
    <property type="match status" value="1"/>
</dbReference>
<proteinExistence type="predicted"/>
<feature type="compositionally biased region" description="Acidic residues" evidence="1">
    <location>
        <begin position="473"/>
        <end position="482"/>
    </location>
</feature>
<evidence type="ECO:0000259" key="2">
    <source>
        <dbReference type="PROSITE" id="PS50053"/>
    </source>
</evidence>
<comment type="caution">
    <text evidence="3">The sequence shown here is derived from an EMBL/GenBank/DDBJ whole genome shotgun (WGS) entry which is preliminary data.</text>
</comment>
<reference evidence="3" key="1">
    <citation type="journal article" date="2023" name="Mol. Biol. Evol.">
        <title>Third-Generation Sequencing Reveals the Adaptive Role of the Epigenome in Three Deep-Sea Polychaetes.</title>
        <authorList>
            <person name="Perez M."/>
            <person name="Aroh O."/>
            <person name="Sun Y."/>
            <person name="Lan Y."/>
            <person name="Juniper S.K."/>
            <person name="Young C.R."/>
            <person name="Angers B."/>
            <person name="Qian P.Y."/>
        </authorList>
    </citation>
    <scope>NUCLEOTIDE SEQUENCE</scope>
    <source>
        <strain evidence="3">R07B-5</strain>
    </source>
</reference>
<dbReference type="Gene3D" id="3.10.20.90">
    <property type="entry name" value="Phosphatidylinositol 3-kinase Catalytic Subunit, Chain A, domain 1"/>
    <property type="match status" value="1"/>
</dbReference>
<dbReference type="InterPro" id="IPR042788">
    <property type="entry name" value="ANKUB1"/>
</dbReference>
<dbReference type="CDD" id="cd17051">
    <property type="entry name" value="Ubl2_ANKUB1"/>
    <property type="match status" value="1"/>
</dbReference>
<dbReference type="InterPro" id="IPR029071">
    <property type="entry name" value="Ubiquitin-like_domsf"/>
</dbReference>
<feature type="region of interest" description="Disordered" evidence="1">
    <location>
        <begin position="466"/>
        <end position="609"/>
    </location>
</feature>
<dbReference type="Gene3D" id="1.25.40.20">
    <property type="entry name" value="Ankyrin repeat-containing domain"/>
    <property type="match status" value="1"/>
</dbReference>
<feature type="compositionally biased region" description="Polar residues" evidence="1">
    <location>
        <begin position="524"/>
        <end position="540"/>
    </location>
</feature>
<evidence type="ECO:0000313" key="4">
    <source>
        <dbReference type="Proteomes" id="UP001209878"/>
    </source>
</evidence>